<dbReference type="Gene3D" id="3.60.15.10">
    <property type="entry name" value="Ribonuclease Z/Hydroxyacylglutathione hydrolase-like"/>
    <property type="match status" value="1"/>
</dbReference>
<name>A0AAV1IK87_9CHLO</name>
<dbReference type="Pfam" id="PF00753">
    <property type="entry name" value="Lactamase_B"/>
    <property type="match status" value="1"/>
</dbReference>
<dbReference type="Proteomes" id="UP001314263">
    <property type="component" value="Unassembled WGS sequence"/>
</dbReference>
<evidence type="ECO:0000259" key="2">
    <source>
        <dbReference type="SMART" id="SM00849"/>
    </source>
</evidence>
<evidence type="ECO:0000256" key="1">
    <source>
        <dbReference type="SAM" id="SignalP"/>
    </source>
</evidence>
<dbReference type="InterPro" id="IPR050855">
    <property type="entry name" value="NDM-1-like"/>
</dbReference>
<dbReference type="SMART" id="SM00849">
    <property type="entry name" value="Lactamase_B"/>
    <property type="match status" value="1"/>
</dbReference>
<proteinExistence type="predicted"/>
<keyword evidence="1" id="KW-0732">Signal</keyword>
<feature type="chain" id="PRO_5043920270" description="Metallo-beta-lactamase domain-containing protein" evidence="1">
    <location>
        <begin position="21"/>
        <end position="305"/>
    </location>
</feature>
<comment type="caution">
    <text evidence="3">The sequence shown here is derived from an EMBL/GenBank/DDBJ whole genome shotgun (WGS) entry which is preliminary data.</text>
</comment>
<protein>
    <recommendedName>
        <fullName evidence="2">Metallo-beta-lactamase domain-containing protein</fullName>
    </recommendedName>
</protein>
<keyword evidence="4" id="KW-1185">Reference proteome</keyword>
<feature type="signal peptide" evidence="1">
    <location>
        <begin position="1"/>
        <end position="20"/>
    </location>
</feature>
<dbReference type="SUPFAM" id="SSF56281">
    <property type="entry name" value="Metallo-hydrolase/oxidoreductase"/>
    <property type="match status" value="1"/>
</dbReference>
<dbReference type="InterPro" id="IPR036866">
    <property type="entry name" value="RibonucZ/Hydroxyglut_hydro"/>
</dbReference>
<accession>A0AAV1IK87</accession>
<dbReference type="PANTHER" id="PTHR42951">
    <property type="entry name" value="METALLO-BETA-LACTAMASE DOMAIN-CONTAINING"/>
    <property type="match status" value="1"/>
</dbReference>
<evidence type="ECO:0000313" key="3">
    <source>
        <dbReference type="EMBL" id="CAK0787724.1"/>
    </source>
</evidence>
<reference evidence="3 4" key="1">
    <citation type="submission" date="2023-10" db="EMBL/GenBank/DDBJ databases">
        <authorList>
            <person name="Maclean D."/>
            <person name="Macfadyen A."/>
        </authorList>
    </citation>
    <scope>NUCLEOTIDE SEQUENCE [LARGE SCALE GENOMIC DNA]</scope>
</reference>
<dbReference type="AlphaFoldDB" id="A0AAV1IK87"/>
<feature type="domain" description="Metallo-beta-lactamase" evidence="2">
    <location>
        <begin position="63"/>
        <end position="285"/>
    </location>
</feature>
<gene>
    <name evidence="3" type="ORF">CVIRNUC_010946</name>
</gene>
<organism evidence="3 4">
    <name type="scientific">Coccomyxa viridis</name>
    <dbReference type="NCBI Taxonomy" id="1274662"/>
    <lineage>
        <taxon>Eukaryota</taxon>
        <taxon>Viridiplantae</taxon>
        <taxon>Chlorophyta</taxon>
        <taxon>core chlorophytes</taxon>
        <taxon>Trebouxiophyceae</taxon>
        <taxon>Trebouxiophyceae incertae sedis</taxon>
        <taxon>Coccomyxaceae</taxon>
        <taxon>Coccomyxa</taxon>
    </lineage>
</organism>
<evidence type="ECO:0000313" key="4">
    <source>
        <dbReference type="Proteomes" id="UP001314263"/>
    </source>
</evidence>
<dbReference type="EMBL" id="CAUYUE010000018">
    <property type="protein sequence ID" value="CAK0787724.1"/>
    <property type="molecule type" value="Genomic_DNA"/>
</dbReference>
<dbReference type="PANTHER" id="PTHR42951:SF17">
    <property type="entry name" value="METALLO-BETA-LACTAMASE DOMAIN-CONTAINING PROTEIN"/>
    <property type="match status" value="1"/>
</dbReference>
<dbReference type="InterPro" id="IPR001279">
    <property type="entry name" value="Metallo-B-lactamas"/>
</dbReference>
<sequence>MPRGPLVLAAVGVLLALTATQVTKRIKENSEPSRFDKAFEVLAPNVWRQGYQWANLGGLVGVDVYTFLIKADGKYILIDAGAPTSDAAEVLLKGLDDVMNGSKLQLIMLTHGHPDHSGALAALVKAYPGAQVVFHEEEAPYLLGHKSYKNLPADSLAYKAFVRVLVSENNFTEAVPASKALLLRGKSGDVADVKGPAGNNAQWLPRQGTLKWQHVPGHAPGQVALIHKPSQSMIPGDAVAHMAAKAGGTPEISLPPAGFTWNNTQARLDALKLASLPFSRAYPSHDLGTGISKAELDAFAASLQA</sequence>